<feature type="compositionally biased region" description="Basic and acidic residues" evidence="1">
    <location>
        <begin position="32"/>
        <end position="50"/>
    </location>
</feature>
<sequence length="92" mass="10202">MDKVGMSPGVWIFPEKETYVQAKKTRKLHNSHNVDYEANRRSEANERNERLLPVKSIGHCVVVVFTSLIRALGTLYPGSPGGAPRPPSTTVL</sequence>
<accession>A0A5B7ERN4</accession>
<comment type="caution">
    <text evidence="2">The sequence shown here is derived from an EMBL/GenBank/DDBJ whole genome shotgun (WGS) entry which is preliminary data.</text>
</comment>
<keyword evidence="3" id="KW-1185">Reference proteome</keyword>
<dbReference type="AlphaFoldDB" id="A0A5B7ERN4"/>
<organism evidence="2 3">
    <name type="scientific">Portunus trituberculatus</name>
    <name type="common">Swimming crab</name>
    <name type="synonym">Neptunus trituberculatus</name>
    <dbReference type="NCBI Taxonomy" id="210409"/>
    <lineage>
        <taxon>Eukaryota</taxon>
        <taxon>Metazoa</taxon>
        <taxon>Ecdysozoa</taxon>
        <taxon>Arthropoda</taxon>
        <taxon>Crustacea</taxon>
        <taxon>Multicrustacea</taxon>
        <taxon>Malacostraca</taxon>
        <taxon>Eumalacostraca</taxon>
        <taxon>Eucarida</taxon>
        <taxon>Decapoda</taxon>
        <taxon>Pleocyemata</taxon>
        <taxon>Brachyura</taxon>
        <taxon>Eubrachyura</taxon>
        <taxon>Portunoidea</taxon>
        <taxon>Portunidae</taxon>
        <taxon>Portuninae</taxon>
        <taxon>Portunus</taxon>
    </lineage>
</organism>
<evidence type="ECO:0000256" key="1">
    <source>
        <dbReference type="SAM" id="MobiDB-lite"/>
    </source>
</evidence>
<dbReference type="Proteomes" id="UP000324222">
    <property type="component" value="Unassembled WGS sequence"/>
</dbReference>
<feature type="region of interest" description="Disordered" evidence="1">
    <location>
        <begin position="23"/>
        <end position="50"/>
    </location>
</feature>
<evidence type="ECO:0000313" key="3">
    <source>
        <dbReference type="Proteomes" id="UP000324222"/>
    </source>
</evidence>
<evidence type="ECO:0000313" key="2">
    <source>
        <dbReference type="EMBL" id="MPC35917.1"/>
    </source>
</evidence>
<protein>
    <submittedName>
        <fullName evidence="2">Uncharacterized protein</fullName>
    </submittedName>
</protein>
<name>A0A5B7ERN4_PORTR</name>
<reference evidence="2 3" key="1">
    <citation type="submission" date="2019-05" db="EMBL/GenBank/DDBJ databases">
        <title>Another draft genome of Portunus trituberculatus and its Hox gene families provides insights of decapod evolution.</title>
        <authorList>
            <person name="Jeong J.-H."/>
            <person name="Song I."/>
            <person name="Kim S."/>
            <person name="Choi T."/>
            <person name="Kim D."/>
            <person name="Ryu S."/>
            <person name="Kim W."/>
        </authorList>
    </citation>
    <scope>NUCLEOTIDE SEQUENCE [LARGE SCALE GENOMIC DNA]</scope>
    <source>
        <tissue evidence="2">Muscle</tissue>
    </source>
</reference>
<gene>
    <name evidence="2" type="ORF">E2C01_029355</name>
</gene>
<proteinExistence type="predicted"/>
<dbReference type="EMBL" id="VSRR010003379">
    <property type="protein sequence ID" value="MPC35917.1"/>
    <property type="molecule type" value="Genomic_DNA"/>
</dbReference>